<accession>A0A914YLF6</accession>
<proteinExistence type="predicted"/>
<dbReference type="AlphaFoldDB" id="A0A914YLF6"/>
<evidence type="ECO:0000313" key="2">
    <source>
        <dbReference type="WBParaSite" id="PSU_v2.g18153.t1"/>
    </source>
</evidence>
<sequence>MSRQLRPRKPVPEKEEDFYDEVALKERKAERNKAAYARNKKKIAAKNKVERGEAYDEYQKKYYRENKQKFADRKAQTEYEIREEQRAELNRKVADLKILYPYDQWRAHYSYSHKHWICLPKNKFFCQRERQFYQLHQDEQMNVYEFFNEIVLHDKHSDSCLPRDHHGWGDKDVDKEVKRLKRIADEEFQQKHNYVEYQTSEILEMGGKYRELQTSDWFFGTVQYLPRDENRFYCKRKSCYYKYTGDEEMNIDKFFKEVALEKHRCRKEYHCEKFVNHVIFDGEEVHPYEMYNSYYDVSEMGGRFVEGGRYVRDTWLPRDINRFWCEKARKYYKYMGNEQMDIAKFFKEVVKHDCDEKYHSDRKEGHFIFDPAEEPAATEESKPNE</sequence>
<reference evidence="2" key="1">
    <citation type="submission" date="2022-11" db="UniProtKB">
        <authorList>
            <consortium name="WormBaseParasite"/>
        </authorList>
    </citation>
    <scope>IDENTIFICATION</scope>
</reference>
<dbReference type="Proteomes" id="UP000887577">
    <property type="component" value="Unplaced"/>
</dbReference>
<organism evidence="1 2">
    <name type="scientific">Panagrolaimus superbus</name>
    <dbReference type="NCBI Taxonomy" id="310955"/>
    <lineage>
        <taxon>Eukaryota</taxon>
        <taxon>Metazoa</taxon>
        <taxon>Ecdysozoa</taxon>
        <taxon>Nematoda</taxon>
        <taxon>Chromadorea</taxon>
        <taxon>Rhabditida</taxon>
        <taxon>Tylenchina</taxon>
        <taxon>Panagrolaimomorpha</taxon>
        <taxon>Panagrolaimoidea</taxon>
        <taxon>Panagrolaimidae</taxon>
        <taxon>Panagrolaimus</taxon>
    </lineage>
</organism>
<evidence type="ECO:0000313" key="1">
    <source>
        <dbReference type="Proteomes" id="UP000887577"/>
    </source>
</evidence>
<name>A0A914YLF6_9BILA</name>
<dbReference type="WBParaSite" id="PSU_v2.g18153.t1">
    <property type="protein sequence ID" value="PSU_v2.g18153.t1"/>
    <property type="gene ID" value="PSU_v2.g18153"/>
</dbReference>
<keyword evidence="1" id="KW-1185">Reference proteome</keyword>
<protein>
    <submittedName>
        <fullName evidence="2">Uncharacterized protein</fullName>
    </submittedName>
</protein>